<feature type="transmembrane region" description="Helical" evidence="1">
    <location>
        <begin position="226"/>
        <end position="244"/>
    </location>
</feature>
<proteinExistence type="predicted"/>
<feature type="domain" description="HMA" evidence="2">
    <location>
        <begin position="81"/>
        <end position="140"/>
    </location>
</feature>
<protein>
    <submittedName>
        <fullName evidence="4">Uncharacterized protein</fullName>
    </submittedName>
</protein>
<keyword evidence="5" id="KW-1185">Reference proteome</keyword>
<dbReference type="CDD" id="cd00371">
    <property type="entry name" value="HMA"/>
    <property type="match status" value="1"/>
</dbReference>
<reference evidence="4 5" key="1">
    <citation type="submission" date="2018-05" db="EMBL/GenBank/DDBJ databases">
        <title>Coraliomargarita sinensis sp. nov., isolated from a marine solar saltern.</title>
        <authorList>
            <person name="Zhou L.Y."/>
        </authorList>
    </citation>
    <scope>NUCLEOTIDE SEQUENCE [LARGE SCALE GENOMIC DNA]</scope>
    <source>
        <strain evidence="4 5">WN38</strain>
    </source>
</reference>
<dbReference type="InParanoid" id="A0A317ZEA0"/>
<name>A0A317ZEA0_9BACT</name>
<feature type="transmembrane region" description="Helical" evidence="1">
    <location>
        <begin position="250"/>
        <end position="269"/>
    </location>
</feature>
<keyword evidence="1" id="KW-0812">Transmembrane</keyword>
<dbReference type="EMBL" id="QHJQ01000007">
    <property type="protein sequence ID" value="PXA03735.1"/>
    <property type="molecule type" value="Genomic_DNA"/>
</dbReference>
<dbReference type="Pfam" id="PF12156">
    <property type="entry name" value="ATPase-cat_bd"/>
    <property type="match status" value="1"/>
</dbReference>
<evidence type="ECO:0000313" key="5">
    <source>
        <dbReference type="Proteomes" id="UP000247099"/>
    </source>
</evidence>
<evidence type="ECO:0000313" key="4">
    <source>
        <dbReference type="EMBL" id="PXA03735.1"/>
    </source>
</evidence>
<feature type="transmembrane region" description="Helical" evidence="1">
    <location>
        <begin position="189"/>
        <end position="214"/>
    </location>
</feature>
<keyword evidence="1" id="KW-0472">Membrane</keyword>
<dbReference type="InterPro" id="IPR006121">
    <property type="entry name" value="HMA_dom"/>
</dbReference>
<dbReference type="OrthoDB" id="9814270at2"/>
<sequence>MKQCKHCGIPYHRSKGRGEFCCAGCEHVYGMIREGGFEDYYSKQDRAGKPVGDLPFGAVNTVSIKKLQEDAESGPGCQLTVPVQGMFCMGCAWLVEELAGRQPGVLSAKVALDSGRLSLAWEPGDFDLCRLAGELHRFGYRISGEPFSRMASMSPLAVRLCLTLVFSLNGGLLLLASAAGIGGPGLRQFYSLLLVVCLLFAHLLGGTLFLRPAWRGLLLRRWHSDAFPALILLGLLLAALFTVFMPHGGVLFAGAYFVVLPVMVLARWLSELRRLRIRA</sequence>
<dbReference type="Gene3D" id="3.30.70.100">
    <property type="match status" value="1"/>
</dbReference>
<evidence type="ECO:0000259" key="2">
    <source>
        <dbReference type="Pfam" id="PF00403"/>
    </source>
</evidence>
<gene>
    <name evidence="4" type="ORF">DDZ13_10595</name>
</gene>
<feature type="domain" description="Putative metal-binding" evidence="3">
    <location>
        <begin position="3"/>
        <end position="47"/>
    </location>
</feature>
<dbReference type="Proteomes" id="UP000247099">
    <property type="component" value="Unassembled WGS sequence"/>
</dbReference>
<feature type="transmembrane region" description="Helical" evidence="1">
    <location>
        <begin position="156"/>
        <end position="183"/>
    </location>
</feature>
<evidence type="ECO:0000259" key="3">
    <source>
        <dbReference type="Pfam" id="PF12156"/>
    </source>
</evidence>
<dbReference type="SUPFAM" id="SSF55008">
    <property type="entry name" value="HMA, heavy metal-associated domain"/>
    <property type="match status" value="1"/>
</dbReference>
<keyword evidence="1" id="KW-1133">Transmembrane helix</keyword>
<evidence type="ECO:0000256" key="1">
    <source>
        <dbReference type="SAM" id="Phobius"/>
    </source>
</evidence>
<dbReference type="GO" id="GO:0046872">
    <property type="term" value="F:metal ion binding"/>
    <property type="evidence" value="ECO:0007669"/>
    <property type="project" value="InterPro"/>
</dbReference>
<accession>A0A317ZEA0</accession>
<organism evidence="4 5">
    <name type="scientific">Coraliomargarita sinensis</name>
    <dbReference type="NCBI Taxonomy" id="2174842"/>
    <lineage>
        <taxon>Bacteria</taxon>
        <taxon>Pseudomonadati</taxon>
        <taxon>Verrucomicrobiota</taxon>
        <taxon>Opitutia</taxon>
        <taxon>Puniceicoccales</taxon>
        <taxon>Coraliomargaritaceae</taxon>
        <taxon>Coraliomargarita</taxon>
    </lineage>
</organism>
<comment type="caution">
    <text evidence="4">The sequence shown here is derived from an EMBL/GenBank/DDBJ whole genome shotgun (WGS) entry which is preliminary data.</text>
</comment>
<dbReference type="InterPro" id="IPR036163">
    <property type="entry name" value="HMA_dom_sf"/>
</dbReference>
<dbReference type="RefSeq" id="WP_110131432.1">
    <property type="nucleotide sequence ID" value="NZ_QHJQ01000007.1"/>
</dbReference>
<dbReference type="AlphaFoldDB" id="A0A317ZEA0"/>
<dbReference type="InterPro" id="IPR021993">
    <property type="entry name" value="ATPase-cat-bd"/>
</dbReference>
<dbReference type="Pfam" id="PF00403">
    <property type="entry name" value="HMA"/>
    <property type="match status" value="1"/>
</dbReference>